<keyword evidence="2" id="KW-1185">Reference proteome</keyword>
<evidence type="ECO:0000313" key="2">
    <source>
        <dbReference type="Proteomes" id="UP000269396"/>
    </source>
</evidence>
<sequence length="36" mass="4069">MSAGCTCISELMFILRLEPSTIRIKRHHVIHSATES</sequence>
<reference evidence="1 2" key="1">
    <citation type="submission" date="2018-11" db="EMBL/GenBank/DDBJ databases">
        <authorList>
            <consortium name="Pathogen Informatics"/>
        </authorList>
    </citation>
    <scope>NUCLEOTIDE SEQUENCE [LARGE SCALE GENOMIC DNA]</scope>
    <source>
        <strain>Denwood</strain>
        <strain evidence="2">Zambia</strain>
    </source>
</reference>
<evidence type="ECO:0000313" key="1">
    <source>
        <dbReference type="EMBL" id="VDP27852.1"/>
    </source>
</evidence>
<dbReference type="AlphaFoldDB" id="A0A3P8BPW1"/>
<proteinExistence type="predicted"/>
<accession>A0A3P8BPW1</accession>
<dbReference type="EMBL" id="UZAL01026943">
    <property type="protein sequence ID" value="VDP27852.1"/>
    <property type="molecule type" value="Genomic_DNA"/>
</dbReference>
<gene>
    <name evidence="1" type="ORF">SMTD_LOCUS5261</name>
</gene>
<organism evidence="1 2">
    <name type="scientific">Schistosoma mattheei</name>
    <dbReference type="NCBI Taxonomy" id="31246"/>
    <lineage>
        <taxon>Eukaryota</taxon>
        <taxon>Metazoa</taxon>
        <taxon>Spiralia</taxon>
        <taxon>Lophotrochozoa</taxon>
        <taxon>Platyhelminthes</taxon>
        <taxon>Trematoda</taxon>
        <taxon>Digenea</taxon>
        <taxon>Strigeidida</taxon>
        <taxon>Schistosomatoidea</taxon>
        <taxon>Schistosomatidae</taxon>
        <taxon>Schistosoma</taxon>
    </lineage>
</organism>
<protein>
    <submittedName>
        <fullName evidence="1">Uncharacterized protein</fullName>
    </submittedName>
</protein>
<dbReference type="Proteomes" id="UP000269396">
    <property type="component" value="Unassembled WGS sequence"/>
</dbReference>
<name>A0A3P8BPW1_9TREM</name>